<keyword evidence="6" id="KW-0479">Metal-binding</keyword>
<keyword evidence="7" id="KW-0547">Nucleotide-binding</keyword>
<sequence length="164" mass="18147">MRFVVRTRSPEETRLLGEVLAELAGEGALFALGGDLGAGKTVFTQGVARALGVADIVTSPTFTMVNEYSGKCPLYHVDLYRVEGPLDVWDLGLEDYLEGHGVVVVEWADKAGELLDLPRVWKLFFRILEEERDIEVVPPQGVESSKLKEALTRIGVEVVEWKGF</sequence>
<evidence type="ECO:0000256" key="2">
    <source>
        <dbReference type="ARBA" id="ARBA00007599"/>
    </source>
</evidence>
<evidence type="ECO:0000256" key="8">
    <source>
        <dbReference type="ARBA" id="ARBA00022840"/>
    </source>
</evidence>
<dbReference type="EMBL" id="DQWS01000078">
    <property type="protein sequence ID" value="HDD52843.1"/>
    <property type="molecule type" value="Genomic_DNA"/>
</dbReference>
<evidence type="ECO:0000256" key="6">
    <source>
        <dbReference type="ARBA" id="ARBA00022723"/>
    </source>
</evidence>
<dbReference type="GO" id="GO:0005737">
    <property type="term" value="C:cytoplasm"/>
    <property type="evidence" value="ECO:0007669"/>
    <property type="project" value="UniProtKB-SubCell"/>
</dbReference>
<comment type="similarity">
    <text evidence="2">Belongs to the TsaE family.</text>
</comment>
<evidence type="ECO:0000256" key="5">
    <source>
        <dbReference type="ARBA" id="ARBA00022694"/>
    </source>
</evidence>
<accession>A0A7C0U6D9</accession>
<evidence type="ECO:0000256" key="1">
    <source>
        <dbReference type="ARBA" id="ARBA00004496"/>
    </source>
</evidence>
<dbReference type="NCBIfam" id="TIGR00150">
    <property type="entry name" value="T6A_YjeE"/>
    <property type="match status" value="1"/>
</dbReference>
<gene>
    <name evidence="11" type="primary">tsaE</name>
    <name evidence="11" type="ORF">ENF32_02085</name>
</gene>
<dbReference type="GO" id="GO:0002949">
    <property type="term" value="P:tRNA threonylcarbamoyladenosine modification"/>
    <property type="evidence" value="ECO:0007669"/>
    <property type="project" value="InterPro"/>
</dbReference>
<evidence type="ECO:0000313" key="11">
    <source>
        <dbReference type="EMBL" id="HDD52843.1"/>
    </source>
</evidence>
<dbReference type="GO" id="GO:0005524">
    <property type="term" value="F:ATP binding"/>
    <property type="evidence" value="ECO:0007669"/>
    <property type="project" value="UniProtKB-KW"/>
</dbReference>
<evidence type="ECO:0000256" key="10">
    <source>
        <dbReference type="ARBA" id="ARBA00032441"/>
    </source>
</evidence>
<reference evidence="11" key="1">
    <citation type="journal article" date="2020" name="mSystems">
        <title>Genome- and Community-Level Interaction Insights into Carbon Utilization and Element Cycling Functions of Hydrothermarchaeota in Hydrothermal Sediment.</title>
        <authorList>
            <person name="Zhou Z."/>
            <person name="Liu Y."/>
            <person name="Xu W."/>
            <person name="Pan J."/>
            <person name="Luo Z.H."/>
            <person name="Li M."/>
        </authorList>
    </citation>
    <scope>NUCLEOTIDE SEQUENCE [LARGE SCALE GENOMIC DNA]</scope>
    <source>
        <strain evidence="11">HyVt-115</strain>
    </source>
</reference>
<dbReference type="SUPFAM" id="SSF52540">
    <property type="entry name" value="P-loop containing nucleoside triphosphate hydrolases"/>
    <property type="match status" value="1"/>
</dbReference>
<dbReference type="Proteomes" id="UP000885690">
    <property type="component" value="Unassembled WGS sequence"/>
</dbReference>
<dbReference type="InterPro" id="IPR003442">
    <property type="entry name" value="T6A_TsaE"/>
</dbReference>
<organism evidence="11">
    <name type="scientific">Thermosulfidibacter takaii</name>
    <dbReference type="NCBI Taxonomy" id="412593"/>
    <lineage>
        <taxon>Bacteria</taxon>
        <taxon>Pseudomonadati</taxon>
        <taxon>Thermosulfidibacterota</taxon>
        <taxon>Thermosulfidibacteria</taxon>
        <taxon>Thermosulfidibacterales</taxon>
        <taxon>Thermosulfidibacteraceae</taxon>
    </lineage>
</organism>
<evidence type="ECO:0000256" key="3">
    <source>
        <dbReference type="ARBA" id="ARBA00019010"/>
    </source>
</evidence>
<protein>
    <recommendedName>
        <fullName evidence="3">tRNA threonylcarbamoyladenosine biosynthesis protein TsaE</fullName>
    </recommendedName>
    <alternativeName>
        <fullName evidence="10">t(6)A37 threonylcarbamoyladenosine biosynthesis protein TsaE</fullName>
    </alternativeName>
</protein>
<evidence type="ECO:0000256" key="4">
    <source>
        <dbReference type="ARBA" id="ARBA00022490"/>
    </source>
</evidence>
<dbReference type="PANTHER" id="PTHR33540">
    <property type="entry name" value="TRNA THREONYLCARBAMOYLADENOSINE BIOSYNTHESIS PROTEIN TSAE"/>
    <property type="match status" value="1"/>
</dbReference>
<keyword evidence="9" id="KW-0460">Magnesium</keyword>
<comment type="caution">
    <text evidence="11">The sequence shown here is derived from an EMBL/GenBank/DDBJ whole genome shotgun (WGS) entry which is preliminary data.</text>
</comment>
<keyword evidence="8" id="KW-0067">ATP-binding</keyword>
<keyword evidence="4" id="KW-0963">Cytoplasm</keyword>
<dbReference type="GO" id="GO:0046872">
    <property type="term" value="F:metal ion binding"/>
    <property type="evidence" value="ECO:0007669"/>
    <property type="project" value="UniProtKB-KW"/>
</dbReference>
<comment type="subcellular location">
    <subcellularLocation>
        <location evidence="1">Cytoplasm</location>
    </subcellularLocation>
</comment>
<evidence type="ECO:0000256" key="9">
    <source>
        <dbReference type="ARBA" id="ARBA00022842"/>
    </source>
</evidence>
<dbReference type="AlphaFoldDB" id="A0A7C0U6D9"/>
<dbReference type="Pfam" id="PF02367">
    <property type="entry name" value="TsaE"/>
    <property type="match status" value="1"/>
</dbReference>
<keyword evidence="5" id="KW-0819">tRNA processing</keyword>
<name>A0A7C0U6D9_9BACT</name>
<dbReference type="InterPro" id="IPR027417">
    <property type="entry name" value="P-loop_NTPase"/>
</dbReference>
<evidence type="ECO:0000256" key="7">
    <source>
        <dbReference type="ARBA" id="ARBA00022741"/>
    </source>
</evidence>
<dbReference type="PANTHER" id="PTHR33540:SF2">
    <property type="entry name" value="TRNA THREONYLCARBAMOYLADENOSINE BIOSYNTHESIS PROTEIN TSAE"/>
    <property type="match status" value="1"/>
</dbReference>
<dbReference type="Gene3D" id="3.40.50.300">
    <property type="entry name" value="P-loop containing nucleotide triphosphate hydrolases"/>
    <property type="match status" value="1"/>
</dbReference>
<proteinExistence type="inferred from homology"/>